<dbReference type="EMBL" id="WIWV01000053">
    <property type="protein sequence ID" value="KAF7715706.1"/>
    <property type="molecule type" value="Genomic_DNA"/>
</dbReference>
<dbReference type="Gene3D" id="3.30.420.10">
    <property type="entry name" value="Ribonuclease H-like superfamily/Ribonuclease H"/>
    <property type="match status" value="1"/>
</dbReference>
<reference evidence="2" key="1">
    <citation type="journal article" date="2020" name="Front. Microbiol.">
        <title>Gene regulatory networks of Penicillium echinulatum 2HH and Penicillium oxalicum 114-2 inferred by a computational biology approach.</title>
        <authorList>
            <person name="Lenz A.R."/>
            <person name="Galan-Vasquez E."/>
            <person name="Balbinot E."/>
            <person name="De Abreu F.P."/>
            <person name="De Oliveira N.S."/>
            <person name="Da Rosa L.O."/>
            <person name="De Avila E Silva S."/>
            <person name="Camassola M."/>
            <person name="Dillon A.J.P."/>
            <person name="Perez-Rueda E."/>
        </authorList>
    </citation>
    <scope>NUCLEOTIDE SEQUENCE</scope>
    <source>
        <strain evidence="2">S1M29</strain>
    </source>
</reference>
<dbReference type="SUPFAM" id="SSF53098">
    <property type="entry name" value="Ribonuclease H-like"/>
    <property type="match status" value="1"/>
</dbReference>
<gene>
    <name evidence="2" type="ORF">PECM_006579</name>
</gene>
<dbReference type="InterPro" id="IPR012337">
    <property type="entry name" value="RNaseH-like_sf"/>
</dbReference>
<evidence type="ECO:0008006" key="4">
    <source>
        <dbReference type="Google" id="ProtNLM"/>
    </source>
</evidence>
<dbReference type="AlphaFoldDB" id="A0A8J8WJ46"/>
<dbReference type="GO" id="GO:0003676">
    <property type="term" value="F:nucleic acid binding"/>
    <property type="evidence" value="ECO:0007669"/>
    <property type="project" value="InterPro"/>
</dbReference>
<dbReference type="Proteomes" id="UP000631181">
    <property type="component" value="Unassembled WGS sequence"/>
</dbReference>
<evidence type="ECO:0000256" key="1">
    <source>
        <dbReference type="SAM" id="MobiDB-lite"/>
    </source>
</evidence>
<evidence type="ECO:0000313" key="2">
    <source>
        <dbReference type="EMBL" id="KAF7715706.1"/>
    </source>
</evidence>
<accession>A0A8J8WJ46</accession>
<dbReference type="CDD" id="cd09276">
    <property type="entry name" value="Rnase_HI_RT_non_LTR"/>
    <property type="match status" value="1"/>
</dbReference>
<sequence>MADQKCPRFSASATPPEHTASASRHHDRKTQRDEYRILTKEAPKNIDDYEISLDQDAEDSQPVRKLLSNSDLDHPQVKVFIRTREKALSFAMEAHSWNLEPNNKNSRIHVFWTDASVVNACAAGAVARQEARPGAFVTITYTYPCPILCPLTVEIFAISNALSDAVTRVRECLRALATDGSGRLSQHEVFVFTDSEGALRVIQGTNKKALSQDTQVLVQFVTSMSVELKALGSLVELHLVPGHSKVPGNCEAHNASRYAARSLASQRNMTNAEKGMRLYQNGPFTALFPLPEEPSFLLDLMRALHLTRPVYPGQPLGIGFLPIFED</sequence>
<organism evidence="2 3">
    <name type="scientific">Penicillium ucsense</name>
    <dbReference type="NCBI Taxonomy" id="2839758"/>
    <lineage>
        <taxon>Eukaryota</taxon>
        <taxon>Fungi</taxon>
        <taxon>Dikarya</taxon>
        <taxon>Ascomycota</taxon>
        <taxon>Pezizomycotina</taxon>
        <taxon>Eurotiomycetes</taxon>
        <taxon>Eurotiomycetidae</taxon>
        <taxon>Eurotiales</taxon>
        <taxon>Aspergillaceae</taxon>
        <taxon>Penicillium</taxon>
    </lineage>
</organism>
<dbReference type="InterPro" id="IPR036397">
    <property type="entry name" value="RNaseH_sf"/>
</dbReference>
<feature type="region of interest" description="Disordered" evidence="1">
    <location>
        <begin position="1"/>
        <end position="41"/>
    </location>
</feature>
<keyword evidence="3" id="KW-1185">Reference proteome</keyword>
<evidence type="ECO:0000313" key="3">
    <source>
        <dbReference type="Proteomes" id="UP000631181"/>
    </source>
</evidence>
<dbReference type="OrthoDB" id="3548481at2759"/>
<comment type="caution">
    <text evidence="2">The sequence shown here is derived from an EMBL/GenBank/DDBJ whole genome shotgun (WGS) entry which is preliminary data.</text>
</comment>
<feature type="compositionally biased region" description="Basic and acidic residues" evidence="1">
    <location>
        <begin position="30"/>
        <end position="41"/>
    </location>
</feature>
<name>A0A8J8WJ46_9EURO</name>
<protein>
    <recommendedName>
        <fullName evidence="4">RNase H type-1 domain-containing protein</fullName>
    </recommendedName>
</protein>
<proteinExistence type="predicted"/>